<proteinExistence type="predicted"/>
<feature type="compositionally biased region" description="Low complexity" evidence="1">
    <location>
        <begin position="1"/>
        <end position="29"/>
    </location>
</feature>
<sequence length="158" mass="15981">MLLAGCGPDAGDPAPAAGGSTADTGGASPQADGGKDTDRAEPAGADSWCEVVKAFNDSVEPLFEPGASGAKGDAAQAHARLRELVAAAPAEIKTEAAALSEFYGAVIDTSGKSMAEDPDGFARLAKAAEHLREVMPPVSDYTMKYCPELDAQLPMGDG</sequence>
<dbReference type="AlphaFoldDB" id="A0A418N0X8"/>
<keyword evidence="3" id="KW-1185">Reference proteome</keyword>
<reference evidence="2 3" key="1">
    <citation type="submission" date="2018-08" db="EMBL/GenBank/DDBJ databases">
        <title>Jishengella sp. nov., isolated from a root of Azadirachta indica A. Juss. var. siamensis Valenton.</title>
        <authorList>
            <person name="Kuncharoen N."/>
            <person name="Tanasupawat S."/>
            <person name="Kudo T."/>
            <person name="Ohkuma M."/>
        </authorList>
    </citation>
    <scope>NUCLEOTIDE SEQUENCE [LARGE SCALE GENOMIC DNA]</scope>
    <source>
        <strain evidence="2 3">AZ1-13</strain>
    </source>
</reference>
<evidence type="ECO:0000313" key="2">
    <source>
        <dbReference type="EMBL" id="RIV41460.1"/>
    </source>
</evidence>
<feature type="region of interest" description="Disordered" evidence="1">
    <location>
        <begin position="1"/>
        <end position="45"/>
    </location>
</feature>
<evidence type="ECO:0000256" key="1">
    <source>
        <dbReference type="SAM" id="MobiDB-lite"/>
    </source>
</evidence>
<organism evidence="2 3">
    <name type="scientific">Micromonospora radicis</name>
    <dbReference type="NCBI Taxonomy" id="1894971"/>
    <lineage>
        <taxon>Bacteria</taxon>
        <taxon>Bacillati</taxon>
        <taxon>Actinomycetota</taxon>
        <taxon>Actinomycetes</taxon>
        <taxon>Micromonosporales</taxon>
        <taxon>Micromonosporaceae</taxon>
        <taxon>Micromonospora</taxon>
    </lineage>
</organism>
<gene>
    <name evidence="2" type="ORF">D2L64_01840</name>
</gene>
<protein>
    <submittedName>
        <fullName evidence="2">Uncharacterized protein</fullName>
    </submittedName>
</protein>
<name>A0A418N0X8_9ACTN</name>
<evidence type="ECO:0000313" key="3">
    <source>
        <dbReference type="Proteomes" id="UP000283832"/>
    </source>
</evidence>
<accession>A0A418N0X8</accession>
<dbReference type="Proteomes" id="UP000283832">
    <property type="component" value="Unassembled WGS sequence"/>
</dbReference>
<comment type="caution">
    <text evidence="2">The sequence shown here is derived from an EMBL/GenBank/DDBJ whole genome shotgun (WGS) entry which is preliminary data.</text>
</comment>
<dbReference type="EMBL" id="QXEC01000001">
    <property type="protein sequence ID" value="RIV41460.1"/>
    <property type="molecule type" value="Genomic_DNA"/>
</dbReference>